<dbReference type="PRINTS" id="PR00812">
    <property type="entry name" value="BCTERIALGSPF"/>
</dbReference>
<comment type="subcellular location">
    <subcellularLocation>
        <location evidence="1">Cell membrane</location>
        <topology evidence="1">Multi-pass membrane protein</topology>
    </subcellularLocation>
</comment>
<evidence type="ECO:0000259" key="8">
    <source>
        <dbReference type="Pfam" id="PF00482"/>
    </source>
</evidence>
<dbReference type="EMBL" id="BAABJZ010000105">
    <property type="protein sequence ID" value="GAA4901890.1"/>
    <property type="molecule type" value="Genomic_DNA"/>
</dbReference>
<feature type="transmembrane region" description="Helical" evidence="7">
    <location>
        <begin position="171"/>
        <end position="191"/>
    </location>
</feature>
<evidence type="ECO:0000313" key="10">
    <source>
        <dbReference type="Proteomes" id="UP001499988"/>
    </source>
</evidence>
<keyword evidence="3" id="KW-1003">Cell membrane</keyword>
<feature type="transmembrane region" description="Helical" evidence="7">
    <location>
        <begin position="211"/>
        <end position="240"/>
    </location>
</feature>
<dbReference type="PANTHER" id="PTHR30012:SF4">
    <property type="entry name" value="MSHA BIOGENESIS PROTEIN MSHG"/>
    <property type="match status" value="1"/>
</dbReference>
<proteinExistence type="inferred from homology"/>
<organism evidence="9 10">
    <name type="scientific">Ferrimonas pelagia</name>
    <dbReference type="NCBI Taxonomy" id="1177826"/>
    <lineage>
        <taxon>Bacteria</taxon>
        <taxon>Pseudomonadati</taxon>
        <taxon>Pseudomonadota</taxon>
        <taxon>Gammaproteobacteria</taxon>
        <taxon>Alteromonadales</taxon>
        <taxon>Ferrimonadaceae</taxon>
        <taxon>Ferrimonas</taxon>
    </lineage>
</organism>
<name>A0ABP9FG30_9GAMM</name>
<evidence type="ECO:0000256" key="1">
    <source>
        <dbReference type="ARBA" id="ARBA00004651"/>
    </source>
</evidence>
<evidence type="ECO:0000256" key="7">
    <source>
        <dbReference type="SAM" id="Phobius"/>
    </source>
</evidence>
<dbReference type="InterPro" id="IPR018076">
    <property type="entry name" value="T2SS_GspF_dom"/>
</dbReference>
<protein>
    <submittedName>
        <fullName evidence="9">Type II secretion system F family protein</fullName>
    </submittedName>
</protein>
<accession>A0ABP9FG30</accession>
<evidence type="ECO:0000256" key="3">
    <source>
        <dbReference type="ARBA" id="ARBA00022475"/>
    </source>
</evidence>
<reference evidence="10" key="1">
    <citation type="journal article" date="2019" name="Int. J. Syst. Evol. Microbiol.">
        <title>The Global Catalogue of Microorganisms (GCM) 10K type strain sequencing project: providing services to taxonomists for standard genome sequencing and annotation.</title>
        <authorList>
            <consortium name="The Broad Institute Genomics Platform"/>
            <consortium name="The Broad Institute Genome Sequencing Center for Infectious Disease"/>
            <person name="Wu L."/>
            <person name="Ma J."/>
        </authorList>
    </citation>
    <scope>NUCLEOTIDE SEQUENCE [LARGE SCALE GENOMIC DNA]</scope>
    <source>
        <strain evidence="10">JCM 18401</strain>
    </source>
</reference>
<evidence type="ECO:0000256" key="5">
    <source>
        <dbReference type="ARBA" id="ARBA00022989"/>
    </source>
</evidence>
<comment type="caution">
    <text evidence="9">The sequence shown here is derived from an EMBL/GenBank/DDBJ whole genome shotgun (WGS) entry which is preliminary data.</text>
</comment>
<feature type="transmembrane region" description="Helical" evidence="7">
    <location>
        <begin position="375"/>
        <end position="395"/>
    </location>
</feature>
<feature type="domain" description="Type II secretion system protein GspF" evidence="8">
    <location>
        <begin position="69"/>
        <end position="192"/>
    </location>
</feature>
<keyword evidence="4 7" id="KW-0812">Transmembrane</keyword>
<dbReference type="Pfam" id="PF00482">
    <property type="entry name" value="T2SSF"/>
    <property type="match status" value="2"/>
</dbReference>
<evidence type="ECO:0000313" key="9">
    <source>
        <dbReference type="EMBL" id="GAA4901890.1"/>
    </source>
</evidence>
<evidence type="ECO:0000256" key="4">
    <source>
        <dbReference type="ARBA" id="ARBA00022692"/>
    </source>
</evidence>
<sequence>MAQYRYRGRDERGTLVTGELEAASESAAAEQLMRRAIIPLSLEPFRASNNLDLAKLLQRRIPMTVLMLFTRQMQSLTRSGVPLLQALSGLAESQSHPLMRATLLDLREQLVSGRPLSTAMNAHPKVFSQMYVAMVHVGENTGNLDAVFARLYQHLELEQDTRRRVSAAMRYPILVILVIAVAMVVLNILVIPKFADMFSQFGAELPWPTQVLIATSSFFVHFWPLLLLLLVGAVVGWLWYRSTEQGALRWDRLKLRLPLVGSLVQRATLSRFGRALAMMLRGGVAVNQALQLVSDAVDNRFVGQHIRQMRRQIEAGDSLHRAATASGQFNPLVLQMIAVGEETGRTDELLDDLAEFYDREVDYELKAMTAKIEPILMIFVAGMVLILALGIYLPMWDLFSAAQGR</sequence>
<dbReference type="Proteomes" id="UP001499988">
    <property type="component" value="Unassembled WGS sequence"/>
</dbReference>
<dbReference type="InterPro" id="IPR003004">
    <property type="entry name" value="GspF/PilC"/>
</dbReference>
<dbReference type="PANTHER" id="PTHR30012">
    <property type="entry name" value="GENERAL SECRETION PATHWAY PROTEIN"/>
    <property type="match status" value="1"/>
</dbReference>
<comment type="similarity">
    <text evidence="2">Belongs to the GSP F family.</text>
</comment>
<dbReference type="Gene3D" id="1.20.81.30">
    <property type="entry name" value="Type II secretion system (T2SS), domain F"/>
    <property type="match status" value="2"/>
</dbReference>
<dbReference type="RefSeq" id="WP_345337274.1">
    <property type="nucleotide sequence ID" value="NZ_BAABJZ010000105.1"/>
</dbReference>
<keyword evidence="5 7" id="KW-1133">Transmembrane helix</keyword>
<evidence type="ECO:0000256" key="6">
    <source>
        <dbReference type="ARBA" id="ARBA00023136"/>
    </source>
</evidence>
<dbReference type="InterPro" id="IPR042094">
    <property type="entry name" value="T2SS_GspF_sf"/>
</dbReference>
<keyword evidence="10" id="KW-1185">Reference proteome</keyword>
<gene>
    <name evidence="9" type="ORF">GCM10023333_39960</name>
</gene>
<feature type="domain" description="Type II secretion system protein GspF" evidence="8">
    <location>
        <begin position="274"/>
        <end position="394"/>
    </location>
</feature>
<keyword evidence="6 7" id="KW-0472">Membrane</keyword>
<evidence type="ECO:0000256" key="2">
    <source>
        <dbReference type="ARBA" id="ARBA00005745"/>
    </source>
</evidence>